<accession>A0A804M0J7</accession>
<feature type="compositionally biased region" description="Basic and acidic residues" evidence="1">
    <location>
        <begin position="265"/>
        <end position="277"/>
    </location>
</feature>
<protein>
    <submittedName>
        <fullName evidence="2">Uncharacterized protein</fullName>
    </submittedName>
</protein>
<proteinExistence type="predicted"/>
<dbReference type="Proteomes" id="UP000007305">
    <property type="component" value="Chromosome 1"/>
</dbReference>
<dbReference type="AlphaFoldDB" id="A0A804M0J7"/>
<name>A0A804M0J7_MAIZE</name>
<dbReference type="FunCoup" id="A0A804M0J7">
    <property type="interactions" value="287"/>
</dbReference>
<organism evidence="2 3">
    <name type="scientific">Zea mays</name>
    <name type="common">Maize</name>
    <dbReference type="NCBI Taxonomy" id="4577"/>
    <lineage>
        <taxon>Eukaryota</taxon>
        <taxon>Viridiplantae</taxon>
        <taxon>Streptophyta</taxon>
        <taxon>Embryophyta</taxon>
        <taxon>Tracheophyta</taxon>
        <taxon>Spermatophyta</taxon>
        <taxon>Magnoliopsida</taxon>
        <taxon>Liliopsida</taxon>
        <taxon>Poales</taxon>
        <taxon>Poaceae</taxon>
        <taxon>PACMAD clade</taxon>
        <taxon>Panicoideae</taxon>
        <taxon>Andropogonodae</taxon>
        <taxon>Andropogoneae</taxon>
        <taxon>Tripsacinae</taxon>
        <taxon>Zea</taxon>
    </lineage>
</organism>
<reference evidence="2" key="2">
    <citation type="submission" date="2019-07" db="EMBL/GenBank/DDBJ databases">
        <authorList>
            <person name="Seetharam A."/>
            <person name="Woodhouse M."/>
            <person name="Cannon E."/>
        </authorList>
    </citation>
    <scope>NUCLEOTIDE SEQUENCE [LARGE SCALE GENOMIC DNA]</scope>
    <source>
        <strain evidence="2">cv. B73</strain>
    </source>
</reference>
<evidence type="ECO:0000313" key="3">
    <source>
        <dbReference type="Proteomes" id="UP000007305"/>
    </source>
</evidence>
<evidence type="ECO:0000313" key="2">
    <source>
        <dbReference type="EnsemblPlants" id="Zm00001eb050090_P001"/>
    </source>
</evidence>
<dbReference type="InParanoid" id="A0A804M0J7"/>
<sequence length="517" mass="53345">MDAWGRMSRNAPYRWIDGSRDGWHVLEPIVERLADSVDDEADLPELGGVDDVAAVEDEGWLVHGVEHALVVERPEFVPLGEDADGVRVARGLVGVGRDGDLLGQVGGAERLQVARVVPVELVHGEVPRHLLPRHLRVVDADDSLVPEQAVADVDGGRLAGVPRVLLEGKAEHGDLLAGDGVEHGGDDAVDEAALLVVVDPDDLPPVGGHLGEAVALANVDEVEDVLLEAGAAEADAGGEEARADARVPADGVRHLGDVGARGLAERGDGVDGGDALRQEGVGGELGQLGGPEVGGDDAVPGHPLRVHVPEPGDGGAALGGLAAADEHAVGREQVLHGGALRQELRVGQDLVAHAAAVVHQDLLDGLRGLDGHRGLLHHDLVGAGDVGDHARRALPVGEVGGLAGAQAAGLGRGVDGDEDDVGVAHVAVHLGAEEEVAAAALPHDIVQAGLVDGEALAVPPGDARLRDVHHHHLDGRALERDHRHRRPAHVPRADAADLHHARSAAPLAATPYHMHQC</sequence>
<feature type="region of interest" description="Disordered" evidence="1">
    <location>
        <begin position="265"/>
        <end position="301"/>
    </location>
</feature>
<keyword evidence="3" id="KW-1185">Reference proteome</keyword>
<feature type="compositionally biased region" description="Gly residues" evidence="1">
    <location>
        <begin position="280"/>
        <end position="293"/>
    </location>
</feature>
<reference evidence="2" key="3">
    <citation type="submission" date="2021-05" db="UniProtKB">
        <authorList>
            <consortium name="EnsemblPlants"/>
        </authorList>
    </citation>
    <scope>IDENTIFICATION</scope>
    <source>
        <strain evidence="2">cv. B73</strain>
    </source>
</reference>
<dbReference type="EnsemblPlants" id="Zm00001eb050090_T001">
    <property type="protein sequence ID" value="Zm00001eb050090_P001"/>
    <property type="gene ID" value="Zm00001eb050090"/>
</dbReference>
<evidence type="ECO:0000256" key="1">
    <source>
        <dbReference type="SAM" id="MobiDB-lite"/>
    </source>
</evidence>
<feature type="region of interest" description="Disordered" evidence="1">
    <location>
        <begin position="473"/>
        <end position="494"/>
    </location>
</feature>
<reference evidence="3" key="1">
    <citation type="submission" date="2015-12" db="EMBL/GenBank/DDBJ databases">
        <title>Update maize B73 reference genome by single molecule sequencing technologies.</title>
        <authorList>
            <consortium name="Maize Genome Sequencing Project"/>
            <person name="Ware D."/>
        </authorList>
    </citation>
    <scope>NUCLEOTIDE SEQUENCE [LARGE SCALE GENOMIC DNA]</scope>
    <source>
        <strain evidence="3">cv. B73</strain>
    </source>
</reference>
<dbReference type="Gramene" id="Zm00001eb050090_T001">
    <property type="protein sequence ID" value="Zm00001eb050090_P001"/>
    <property type="gene ID" value="Zm00001eb050090"/>
</dbReference>